<evidence type="ECO:0000256" key="7">
    <source>
        <dbReference type="ARBA" id="ARBA00022989"/>
    </source>
</evidence>
<proteinExistence type="inferred from homology"/>
<dbReference type="FunFam" id="3.30.70.1230:FF:000023">
    <property type="entry name" value="Guanylate cyclase"/>
    <property type="match status" value="1"/>
</dbReference>
<dbReference type="Proteomes" id="UP000483820">
    <property type="component" value="Chromosome II"/>
</dbReference>
<dbReference type="Gene3D" id="3.40.50.2300">
    <property type="match status" value="2"/>
</dbReference>
<evidence type="ECO:0000256" key="9">
    <source>
        <dbReference type="ARBA" id="ARBA00023136"/>
    </source>
</evidence>
<dbReference type="GO" id="GO:0035556">
    <property type="term" value="P:intracellular signal transduction"/>
    <property type="evidence" value="ECO:0007669"/>
    <property type="project" value="InterPro"/>
</dbReference>
<keyword evidence="8" id="KW-0342">GTP-binding</keyword>
<protein>
    <recommendedName>
        <fullName evidence="3 15">Guanylate cyclase</fullName>
        <ecNumber evidence="3 15">4.6.1.2</ecNumber>
    </recommendedName>
</protein>
<dbReference type="GO" id="GO:0005524">
    <property type="term" value="F:ATP binding"/>
    <property type="evidence" value="ECO:0007669"/>
    <property type="project" value="InterPro"/>
</dbReference>
<feature type="domain" description="Guanylate cyclase" evidence="18">
    <location>
        <begin position="866"/>
        <end position="996"/>
    </location>
</feature>
<dbReference type="GO" id="GO:0007168">
    <property type="term" value="P:receptor guanylyl cyclase signaling pathway"/>
    <property type="evidence" value="ECO:0007669"/>
    <property type="project" value="TreeGrafter"/>
</dbReference>
<keyword evidence="9 16" id="KW-0472">Membrane</keyword>
<dbReference type="Pfam" id="PF01094">
    <property type="entry name" value="ANF_receptor"/>
    <property type="match status" value="1"/>
</dbReference>
<evidence type="ECO:0000256" key="12">
    <source>
        <dbReference type="ARBA" id="ARBA00023239"/>
    </source>
</evidence>
<evidence type="ECO:0000256" key="11">
    <source>
        <dbReference type="ARBA" id="ARBA00023180"/>
    </source>
</evidence>
<dbReference type="GO" id="GO:0007635">
    <property type="term" value="P:chemosensory behavior"/>
    <property type="evidence" value="ECO:0007669"/>
    <property type="project" value="UniProtKB-ARBA"/>
</dbReference>
<dbReference type="Pfam" id="PF07714">
    <property type="entry name" value="PK_Tyr_Ser-Thr"/>
    <property type="match status" value="1"/>
</dbReference>
<evidence type="ECO:0000256" key="5">
    <source>
        <dbReference type="ARBA" id="ARBA00022729"/>
    </source>
</evidence>
<dbReference type="RefSeq" id="XP_053588774.1">
    <property type="nucleotide sequence ID" value="XM_053724580.1"/>
</dbReference>
<dbReference type="InterPro" id="IPR001054">
    <property type="entry name" value="A/G_cyclase"/>
</dbReference>
<evidence type="ECO:0000256" key="3">
    <source>
        <dbReference type="ARBA" id="ARBA00012202"/>
    </source>
</evidence>
<comment type="catalytic activity">
    <reaction evidence="1 15">
        <text>GTP = 3',5'-cyclic GMP + diphosphate</text>
        <dbReference type="Rhea" id="RHEA:13665"/>
        <dbReference type="ChEBI" id="CHEBI:33019"/>
        <dbReference type="ChEBI" id="CHEBI:37565"/>
        <dbReference type="ChEBI" id="CHEBI:57746"/>
        <dbReference type="EC" id="4.6.1.2"/>
    </reaction>
</comment>
<dbReference type="InterPro" id="IPR001828">
    <property type="entry name" value="ANF_lig-bd_rcpt"/>
</dbReference>
<keyword evidence="13 15" id="KW-0141">cGMP biosynthesis</keyword>
<evidence type="ECO:0000256" key="13">
    <source>
        <dbReference type="ARBA" id="ARBA00023293"/>
    </source>
</evidence>
<evidence type="ECO:0000256" key="14">
    <source>
        <dbReference type="RuleBase" id="RU000405"/>
    </source>
</evidence>
<evidence type="ECO:0000256" key="15">
    <source>
        <dbReference type="RuleBase" id="RU003431"/>
    </source>
</evidence>
<dbReference type="InterPro" id="IPR029787">
    <property type="entry name" value="Nucleotide_cyclase"/>
</dbReference>
<dbReference type="PROSITE" id="PS00452">
    <property type="entry name" value="GUANYLATE_CYCLASE_1"/>
    <property type="match status" value="1"/>
</dbReference>
<dbReference type="SUPFAM" id="SSF55073">
    <property type="entry name" value="Nucleotide cyclase"/>
    <property type="match status" value="1"/>
</dbReference>
<dbReference type="GO" id="GO:0005886">
    <property type="term" value="C:plasma membrane"/>
    <property type="evidence" value="ECO:0007669"/>
    <property type="project" value="TreeGrafter"/>
</dbReference>
<dbReference type="CDD" id="cd07302">
    <property type="entry name" value="CHD"/>
    <property type="match status" value="1"/>
</dbReference>
<name>A0A6A5H934_CAERE</name>
<gene>
    <name evidence="19" type="ORF">GCK72_004277</name>
</gene>
<dbReference type="CDD" id="cd06352">
    <property type="entry name" value="PBP1_NPR_GC-like"/>
    <property type="match status" value="1"/>
</dbReference>
<dbReference type="GO" id="GO:1902074">
    <property type="term" value="P:response to salt"/>
    <property type="evidence" value="ECO:0007669"/>
    <property type="project" value="UniProtKB-ARBA"/>
</dbReference>
<dbReference type="GO" id="GO:0001653">
    <property type="term" value="F:peptide receptor activity"/>
    <property type="evidence" value="ECO:0007669"/>
    <property type="project" value="TreeGrafter"/>
</dbReference>
<dbReference type="GeneID" id="9803951"/>
<comment type="similarity">
    <text evidence="14">Belongs to the adenylyl cyclase class-4/guanylyl cyclase family.</text>
</comment>
<dbReference type="Gene3D" id="1.10.510.10">
    <property type="entry name" value="Transferase(Phosphotransferase) domain 1"/>
    <property type="match status" value="1"/>
</dbReference>
<evidence type="ECO:0000313" key="20">
    <source>
        <dbReference type="Proteomes" id="UP000483820"/>
    </source>
</evidence>
<dbReference type="KEGG" id="crq:GCK72_004277"/>
<dbReference type="SMART" id="SM00044">
    <property type="entry name" value="CYCc"/>
    <property type="match status" value="1"/>
</dbReference>
<dbReference type="PANTHER" id="PTHR11920">
    <property type="entry name" value="GUANYLYL CYCLASE"/>
    <property type="match status" value="1"/>
</dbReference>
<dbReference type="GO" id="GO:0004383">
    <property type="term" value="F:guanylate cyclase activity"/>
    <property type="evidence" value="ECO:0007669"/>
    <property type="project" value="UniProtKB-EC"/>
</dbReference>
<accession>A0A6A5H934</accession>
<dbReference type="SUPFAM" id="SSF53822">
    <property type="entry name" value="Periplasmic binding protein-like I"/>
    <property type="match status" value="1"/>
</dbReference>
<evidence type="ECO:0000256" key="16">
    <source>
        <dbReference type="SAM" id="Phobius"/>
    </source>
</evidence>
<dbReference type="GO" id="GO:0005525">
    <property type="term" value="F:GTP binding"/>
    <property type="evidence" value="ECO:0007669"/>
    <property type="project" value="UniProtKB-KW"/>
</dbReference>
<organism evidence="19 20">
    <name type="scientific">Caenorhabditis remanei</name>
    <name type="common">Caenorhabditis vulgaris</name>
    <dbReference type="NCBI Taxonomy" id="31234"/>
    <lineage>
        <taxon>Eukaryota</taxon>
        <taxon>Metazoa</taxon>
        <taxon>Ecdysozoa</taxon>
        <taxon>Nematoda</taxon>
        <taxon>Chromadorea</taxon>
        <taxon>Rhabditida</taxon>
        <taxon>Rhabditina</taxon>
        <taxon>Rhabditomorpha</taxon>
        <taxon>Rhabditoidea</taxon>
        <taxon>Rhabditidae</taxon>
        <taxon>Peloderinae</taxon>
        <taxon>Caenorhabditis</taxon>
    </lineage>
</organism>
<feature type="domain" description="Protein kinase" evidence="17">
    <location>
        <begin position="527"/>
        <end position="808"/>
    </location>
</feature>
<dbReference type="CTD" id="9803951"/>
<dbReference type="GO" id="GO:0006935">
    <property type="term" value="P:chemotaxis"/>
    <property type="evidence" value="ECO:0007669"/>
    <property type="project" value="UniProtKB-ARBA"/>
</dbReference>
<dbReference type="SUPFAM" id="SSF56112">
    <property type="entry name" value="Protein kinase-like (PK-like)"/>
    <property type="match status" value="1"/>
</dbReference>
<dbReference type="InterPro" id="IPR028082">
    <property type="entry name" value="Peripla_BP_I"/>
</dbReference>
<keyword evidence="11" id="KW-0325">Glycoprotein</keyword>
<keyword evidence="12 14" id="KW-0456">Lyase</keyword>
<dbReference type="InterPro" id="IPR011009">
    <property type="entry name" value="Kinase-like_dom_sf"/>
</dbReference>
<dbReference type="PROSITE" id="PS50125">
    <property type="entry name" value="GUANYLATE_CYCLASE_2"/>
    <property type="match status" value="1"/>
</dbReference>
<keyword evidence="7 16" id="KW-1133">Transmembrane helix</keyword>
<dbReference type="PROSITE" id="PS50011">
    <property type="entry name" value="PROTEIN_KINASE_DOM"/>
    <property type="match status" value="1"/>
</dbReference>
<dbReference type="GO" id="GO:0004016">
    <property type="term" value="F:adenylate cyclase activity"/>
    <property type="evidence" value="ECO:0007669"/>
    <property type="project" value="TreeGrafter"/>
</dbReference>
<evidence type="ECO:0000256" key="10">
    <source>
        <dbReference type="ARBA" id="ARBA00023170"/>
    </source>
</evidence>
<keyword evidence="10" id="KW-0675">Receptor</keyword>
<dbReference type="EC" id="4.6.1.2" evidence="3 15"/>
<evidence type="ECO:0000256" key="4">
    <source>
        <dbReference type="ARBA" id="ARBA00022692"/>
    </source>
</evidence>
<evidence type="ECO:0000313" key="19">
    <source>
        <dbReference type="EMBL" id="KAF1764330.1"/>
    </source>
</evidence>
<dbReference type="InterPro" id="IPR050401">
    <property type="entry name" value="Cyclic_nucleotide_synthase"/>
</dbReference>
<feature type="transmembrane region" description="Helical" evidence="16">
    <location>
        <begin position="467"/>
        <end position="491"/>
    </location>
</feature>
<dbReference type="InterPro" id="IPR001245">
    <property type="entry name" value="Ser-Thr/Tyr_kinase_cat_dom"/>
</dbReference>
<sequence length="1121" mass="126554">MLCFQIKIGIAAAQQTETGSIGWSVCGGAVPMAIERLRQNGFVENFDFEYIVDYTECDLGSVVRAGMEFIKTHKVDVIIGPPCAQALRTMSLLASIYRMPVLGWGFVSDSDLSDVERFPYLTTVLPNSQMLGFAVSKLLEQFHWNRVAMLYYKSNLNYCAGVMNDVESALNDPSTPTINIVLKAEMYLNDNETTDLVLQAVKKSARVILWCTQTAIEKRDYLLKMSAHEMIDNEYVHVMLSMRNIAFGVQTSLGKNTFSQSGLTPIWESFSESPDGLEDTVKQAATKMLVLDVNSEVVDKSYLQYMQKNIIGAVKSPPMNCTTVACMSVNNTIMGAYARHLFDVVYLYGTALTHTNSTDPAVYDDVDVLVPQFVTSFQGMTGEVIISTNLTRMSIFQLYGLNVQYDQVALINFTFINSRMVPNVSLFYKDEAQAVWHFFGYTRPLDTPICGFLGKSCPVPFWEQYRILVGVAVLVIMLMFLIICVGCGCMISSRRAEQARINSEWQIPFAMLLEPEEKRKCHGTSRRSLQSSIATGATTTSDFCENYTIMIYEKDLVLTAKFQYTNLSKADMERFVKMRKLEHENLNKFIGLSIDSSMYISVTKLCSRGSLQDILSRGNFSMDFFFMFCIIRDVAKGMDYLHKSFLRLHGNLRSATCLVNDSWQVKLAEFGLDNLLEEQTAPKKRLLWVAPEVLRGSLTVSQMEPNADVYSFAIIASEILTKKEAWDFLDRKEDCEEIVYMVKKGGAFPIRPEIVTDCPDVNPALIALVKDCWSESPKDRPTSENICRQLKNMMSKKSKSNLMDHVFNMLEEYTSTLEVEVEERTKELTLEKKKADILLSRMLPKQVAERLKAGQTVEPEGFDSVTVFFSDVVKFTILAAKCSPFQVVNLLNDLYSNFDKIIEEHGVYKVESIGDGYLCVSGLPTRNGYAHIKQIVDMSLRFMDYCRNFKISHLPREQVELRIGINSGPCVAGVVGLSMPRYCLFGDTVNTASRMESNGKPSMIHASSAAHSLLTSHYPHQYETNSRGDVIIKGKGVMETFWVLNKKNDSLSSRETPPIHELERESAMNQIKEIKLEPILKKEKEIRSVSSHGSRPASSVFNPLDDHRKYKMDTLQVMCPV</sequence>
<dbReference type="AlphaFoldDB" id="A0A6A5H934"/>
<evidence type="ECO:0000259" key="17">
    <source>
        <dbReference type="PROSITE" id="PS50011"/>
    </source>
</evidence>
<dbReference type="FunFam" id="1.10.510.10:FF:001114">
    <property type="entry name" value="Receptor-type guanylate cyclase gcy-4"/>
    <property type="match status" value="1"/>
</dbReference>
<evidence type="ECO:0000256" key="6">
    <source>
        <dbReference type="ARBA" id="ARBA00022741"/>
    </source>
</evidence>
<keyword evidence="5" id="KW-0732">Signal</keyword>
<reference evidence="19 20" key="1">
    <citation type="submission" date="2019-12" db="EMBL/GenBank/DDBJ databases">
        <title>Chromosome-level assembly of the Caenorhabditis remanei genome.</title>
        <authorList>
            <person name="Teterina A.A."/>
            <person name="Willis J.H."/>
            <person name="Phillips P.C."/>
        </authorList>
    </citation>
    <scope>NUCLEOTIDE SEQUENCE [LARGE SCALE GENOMIC DNA]</scope>
    <source>
        <strain evidence="19 20">PX506</strain>
        <tissue evidence="19">Whole organism</tissue>
    </source>
</reference>
<evidence type="ECO:0000256" key="2">
    <source>
        <dbReference type="ARBA" id="ARBA00004479"/>
    </source>
</evidence>
<dbReference type="InterPro" id="IPR018297">
    <property type="entry name" value="A/G_cyclase_CS"/>
</dbReference>
<evidence type="ECO:0000256" key="8">
    <source>
        <dbReference type="ARBA" id="ARBA00023134"/>
    </source>
</evidence>
<comment type="subcellular location">
    <subcellularLocation>
        <location evidence="2">Membrane</location>
        <topology evidence="2">Single-pass type I membrane protein</topology>
    </subcellularLocation>
</comment>
<evidence type="ECO:0000259" key="18">
    <source>
        <dbReference type="PROSITE" id="PS50125"/>
    </source>
</evidence>
<dbReference type="FunFam" id="3.40.50.2300:FF:000447">
    <property type="entry name" value="Receptor-type guanylate cyclase gcy-19"/>
    <property type="match status" value="1"/>
</dbReference>
<dbReference type="EMBL" id="WUAV01000002">
    <property type="protein sequence ID" value="KAF1764330.1"/>
    <property type="molecule type" value="Genomic_DNA"/>
</dbReference>
<evidence type="ECO:0000256" key="1">
    <source>
        <dbReference type="ARBA" id="ARBA00001436"/>
    </source>
</evidence>
<dbReference type="Pfam" id="PF00211">
    <property type="entry name" value="Guanylate_cyc"/>
    <property type="match status" value="1"/>
</dbReference>
<dbReference type="GO" id="GO:0004672">
    <property type="term" value="F:protein kinase activity"/>
    <property type="evidence" value="ECO:0007669"/>
    <property type="project" value="InterPro"/>
</dbReference>
<dbReference type="Gene3D" id="3.30.70.1230">
    <property type="entry name" value="Nucleotide cyclase"/>
    <property type="match status" value="1"/>
</dbReference>
<dbReference type="InterPro" id="IPR000719">
    <property type="entry name" value="Prot_kinase_dom"/>
</dbReference>
<keyword evidence="6" id="KW-0547">Nucleotide-binding</keyword>
<dbReference type="PANTHER" id="PTHR11920:SF265">
    <property type="entry name" value="RECEPTOR-TYPE GUANYLATE CYCLASE GCY-1-RELATED"/>
    <property type="match status" value="1"/>
</dbReference>
<comment type="caution">
    <text evidence="19">The sequence shown here is derived from an EMBL/GenBank/DDBJ whole genome shotgun (WGS) entry which is preliminary data.</text>
</comment>
<keyword evidence="4 16" id="KW-0812">Transmembrane</keyword>